<dbReference type="AlphaFoldDB" id="A0AAX3EE81"/>
<evidence type="ECO:0008006" key="4">
    <source>
        <dbReference type="Google" id="ProtNLM"/>
    </source>
</evidence>
<dbReference type="RefSeq" id="WP_021471764.1">
    <property type="nucleotide sequence ID" value="NZ_BDMH01000003.1"/>
</dbReference>
<keyword evidence="1" id="KW-1133">Transmembrane helix</keyword>
<evidence type="ECO:0000256" key="1">
    <source>
        <dbReference type="SAM" id="Phobius"/>
    </source>
</evidence>
<dbReference type="EMBL" id="CP101185">
    <property type="protein sequence ID" value="UYV96402.1"/>
    <property type="molecule type" value="Genomic_DNA"/>
</dbReference>
<organism evidence="2 3">
    <name type="scientific">Paenarthrobacter ureafaciens</name>
    <dbReference type="NCBI Taxonomy" id="37931"/>
    <lineage>
        <taxon>Bacteria</taxon>
        <taxon>Bacillati</taxon>
        <taxon>Actinomycetota</taxon>
        <taxon>Actinomycetes</taxon>
        <taxon>Micrococcales</taxon>
        <taxon>Micrococcaceae</taxon>
        <taxon>Paenarthrobacter</taxon>
    </lineage>
</organism>
<keyword evidence="1" id="KW-0812">Transmembrane</keyword>
<sequence>MKRGAASTARSIAAAVLAALFVSLAGTALHRQTVSVAGVELPWGICAALLLLASVQLWLAAWRRSVVPTAVAGIVTYAAVGVLSSGGPAKQLVLADVAGNVWVYGIAGVTFIMLLVASRLRARWNAAVDVASTARED</sequence>
<feature type="transmembrane region" description="Helical" evidence="1">
    <location>
        <begin position="66"/>
        <end position="85"/>
    </location>
</feature>
<keyword evidence="3" id="KW-1185">Reference proteome</keyword>
<gene>
    <name evidence="2" type="ORF">NL394_15225</name>
</gene>
<accession>A0AAX3EE81</accession>
<name>A0AAX3EE81_PAEUR</name>
<evidence type="ECO:0000313" key="3">
    <source>
        <dbReference type="Proteomes" id="UP001163293"/>
    </source>
</evidence>
<dbReference type="Proteomes" id="UP001163293">
    <property type="component" value="Chromosome"/>
</dbReference>
<feature type="transmembrane region" description="Helical" evidence="1">
    <location>
        <begin position="41"/>
        <end position="59"/>
    </location>
</feature>
<keyword evidence="1" id="KW-0472">Membrane</keyword>
<reference evidence="2" key="1">
    <citation type="submission" date="2022-07" db="EMBL/GenBank/DDBJ databases">
        <authorList>
            <person name="Wu T."/>
        </authorList>
    </citation>
    <scope>NUCLEOTIDE SEQUENCE</scope>
    <source>
        <strain evidence="2">SD-1</strain>
    </source>
</reference>
<dbReference type="GeneID" id="79884212"/>
<evidence type="ECO:0000313" key="2">
    <source>
        <dbReference type="EMBL" id="UYV96402.1"/>
    </source>
</evidence>
<protein>
    <recommendedName>
        <fullName evidence="4">N-acetyl-1-D-myo-inositol-2-amino-2-deoxy-alpha-D-glucopyranoside deacetylase</fullName>
    </recommendedName>
</protein>
<feature type="transmembrane region" description="Helical" evidence="1">
    <location>
        <begin position="97"/>
        <end position="117"/>
    </location>
</feature>
<proteinExistence type="predicted"/>